<dbReference type="Gene3D" id="3.40.50.1820">
    <property type="entry name" value="alpha/beta hydrolase"/>
    <property type="match status" value="1"/>
</dbReference>
<comment type="similarity">
    <text evidence="1">Belongs to the AB hydrolase superfamily.</text>
</comment>
<dbReference type="OrthoDB" id="8119704at2759"/>
<dbReference type="Pfam" id="PF00561">
    <property type="entry name" value="Abhydrolase_1"/>
    <property type="match status" value="1"/>
</dbReference>
<dbReference type="RefSeq" id="XP_037140642.1">
    <property type="nucleotide sequence ID" value="XM_037284746.1"/>
</dbReference>
<reference evidence="4 5" key="1">
    <citation type="submission" date="2020-06" db="EMBL/GenBank/DDBJ databases">
        <title>The yeast mating-type switching endonuclease HO is a domesticated member of an unorthodox homing genetic element family.</title>
        <authorList>
            <person name="Coughlan A.Y."/>
            <person name="Lombardi L."/>
            <person name="Braun-Galleani S."/>
            <person name="Martos A.R."/>
            <person name="Galeote V."/>
            <person name="Bigey F."/>
            <person name="Dequin S."/>
            <person name="Byrne K.P."/>
            <person name="Wolfe K.H."/>
        </authorList>
    </citation>
    <scope>NUCLEOTIDE SEQUENCE [LARGE SCALE GENOMIC DNA]</scope>
    <source>
        <strain evidence="4 5">CBS764</strain>
    </source>
</reference>
<dbReference type="InterPro" id="IPR029058">
    <property type="entry name" value="AB_hydrolase_fold"/>
</dbReference>
<evidence type="ECO:0000259" key="3">
    <source>
        <dbReference type="Pfam" id="PF00561"/>
    </source>
</evidence>
<dbReference type="SUPFAM" id="SSF53474">
    <property type="entry name" value="alpha/beta-Hydrolases"/>
    <property type="match status" value="1"/>
</dbReference>
<dbReference type="Proteomes" id="UP000515788">
    <property type="component" value="Chromosome 6"/>
</dbReference>
<organism evidence="4 5">
    <name type="scientific">Torulaspora globosa</name>
    <dbReference type="NCBI Taxonomy" id="48254"/>
    <lineage>
        <taxon>Eukaryota</taxon>
        <taxon>Fungi</taxon>
        <taxon>Dikarya</taxon>
        <taxon>Ascomycota</taxon>
        <taxon>Saccharomycotina</taxon>
        <taxon>Saccharomycetes</taxon>
        <taxon>Saccharomycetales</taxon>
        <taxon>Saccharomycetaceae</taxon>
        <taxon>Torulaspora</taxon>
    </lineage>
</organism>
<evidence type="ECO:0000313" key="5">
    <source>
        <dbReference type="Proteomes" id="UP000515788"/>
    </source>
</evidence>
<protein>
    <recommendedName>
        <fullName evidence="3">AB hydrolase-1 domain-containing protein</fullName>
    </recommendedName>
</protein>
<evidence type="ECO:0000313" key="4">
    <source>
        <dbReference type="EMBL" id="QLL33968.1"/>
    </source>
</evidence>
<keyword evidence="2" id="KW-0378">Hydrolase</keyword>
<proteinExistence type="inferred from homology"/>
<feature type="domain" description="AB hydrolase-1" evidence="3">
    <location>
        <begin position="110"/>
        <end position="357"/>
    </location>
</feature>
<gene>
    <name evidence="4" type="ORF">HG536_0F02930</name>
</gene>
<evidence type="ECO:0000256" key="1">
    <source>
        <dbReference type="ARBA" id="ARBA00008645"/>
    </source>
</evidence>
<dbReference type="AlphaFoldDB" id="A0A7G3ZKD2"/>
<name>A0A7G3ZKD2_9SACH</name>
<dbReference type="GO" id="GO:0005739">
    <property type="term" value="C:mitochondrion"/>
    <property type="evidence" value="ECO:0007669"/>
    <property type="project" value="TreeGrafter"/>
</dbReference>
<dbReference type="PANTHER" id="PTHR46118">
    <property type="entry name" value="PROTEIN ABHD11"/>
    <property type="match status" value="1"/>
</dbReference>
<dbReference type="EMBL" id="CP059251">
    <property type="protein sequence ID" value="QLL33968.1"/>
    <property type="molecule type" value="Genomic_DNA"/>
</dbReference>
<dbReference type="InterPro" id="IPR000073">
    <property type="entry name" value="AB_hydrolase_1"/>
</dbReference>
<accession>A0A7G3ZKD2</accession>
<sequence length="380" mass="43263">MRRELTGARSRIEYLSSKLVVSKVGISRILSLRQYVRPVQVKLYSSDAERTPAGPLFDHHNNTFQTTTSQGKYGSTEVLNKDLLSDAIPSVELAYDLVKDHTCQFIPEKPSIIILHGLFGNRMNNRSIGRELNELLERDVYLPDLRNHGASPHIGRHDYTSMALDVERFIAEKILNRPDAKKPIIVGHSMGAKVAMSVVLRKPELCSMLVSIDNAPVATPPMNAFPRYTKKLLQIINDPGIQTAKQAEEALKEVEEKSVVRQFLLTVLQRVKDEETGQWKFKSRIPLGILNDAIVKGNISNWEFNPWVHRFTGPSLFIRGIRSHYVADEYLADIGNFFPNFEVRDIDAGHWVNTEKPRECVQNIVEFVERHEDELKASRL</sequence>
<keyword evidence="5" id="KW-1185">Reference proteome</keyword>
<dbReference type="GO" id="GO:0052689">
    <property type="term" value="F:carboxylic ester hydrolase activity"/>
    <property type="evidence" value="ECO:0007669"/>
    <property type="project" value="TreeGrafter"/>
</dbReference>
<dbReference type="KEGG" id="tgb:HG536_0F02930"/>
<evidence type="ECO:0000256" key="2">
    <source>
        <dbReference type="ARBA" id="ARBA00022801"/>
    </source>
</evidence>
<dbReference type="PANTHER" id="PTHR46118:SF4">
    <property type="entry name" value="PROTEIN ABHD11"/>
    <property type="match status" value="1"/>
</dbReference>
<dbReference type="GeneID" id="59327183"/>